<dbReference type="SUPFAM" id="SSF81891">
    <property type="entry name" value="Poly A polymerase C-terminal region-like"/>
    <property type="match status" value="1"/>
</dbReference>
<keyword evidence="8" id="KW-0694">RNA-binding</keyword>
<evidence type="ECO:0000259" key="9">
    <source>
        <dbReference type="Pfam" id="PF01743"/>
    </source>
</evidence>
<dbReference type="InterPro" id="IPR043519">
    <property type="entry name" value="NT_sf"/>
</dbReference>
<evidence type="ECO:0000256" key="2">
    <source>
        <dbReference type="ARBA" id="ARBA00022679"/>
    </source>
</evidence>
<evidence type="ECO:0000313" key="12">
    <source>
        <dbReference type="Proteomes" id="UP001205601"/>
    </source>
</evidence>
<organism evidence="11 12">
    <name type="scientific">Albidovulum sediminis</name>
    <dbReference type="NCBI Taxonomy" id="3066345"/>
    <lineage>
        <taxon>Bacteria</taxon>
        <taxon>Pseudomonadati</taxon>
        <taxon>Pseudomonadota</taxon>
        <taxon>Alphaproteobacteria</taxon>
        <taxon>Rhodobacterales</taxon>
        <taxon>Paracoccaceae</taxon>
        <taxon>Albidovulum</taxon>
    </lineage>
</organism>
<evidence type="ECO:0000256" key="5">
    <source>
        <dbReference type="ARBA" id="ARBA00022723"/>
    </source>
</evidence>
<gene>
    <name evidence="11" type="ORF">N5I32_17505</name>
</gene>
<dbReference type="PANTHER" id="PTHR46173">
    <property type="entry name" value="CCA TRNA NUCLEOTIDYLTRANSFERASE 1, MITOCHONDRIAL"/>
    <property type="match status" value="1"/>
</dbReference>
<evidence type="ECO:0000256" key="3">
    <source>
        <dbReference type="ARBA" id="ARBA00022694"/>
    </source>
</evidence>
<dbReference type="SUPFAM" id="SSF81301">
    <property type="entry name" value="Nucleotidyltransferase"/>
    <property type="match status" value="1"/>
</dbReference>
<feature type="domain" description="tRNA nucleotidyltransferase/poly(A) polymerase RNA and SrmB- binding" evidence="10">
    <location>
        <begin position="182"/>
        <end position="239"/>
    </location>
</feature>
<dbReference type="EMBL" id="JAOCQF010000003">
    <property type="protein sequence ID" value="MCT8331319.1"/>
    <property type="molecule type" value="Genomic_DNA"/>
</dbReference>
<sequence length="380" mass="41026">MRITDDWITAGHVQRVLGMLTDAGHQAFMVGGCVRNALLAQPVADIDISTDALPERVMALARAAGLKAVPTGIDHGTVTVVAEGVGHEVTTFRRDVETDGRRAVVVYSDRIEDDAARRDFTMNALYADAAGRIVDPIGGLADLKARRVRFVGDAGERIREDYLRILRFFRFHAWYGDPVEGLDPEGFAACAENSAGIETLSRERIGHEMRRLLAAVNPSQAVAAMQAAGILARVLPGADARALAPLVHLEPPYAPDWLRRLLVLGGAGPAERLRLSRVEARRIELLSNTLATGERPEATAYRHGAEIARDAVLISAAVAGTVLPEGWEERVARGAGAVFPVRSADLMPMLSGPALGARLSELEERWIASGFELSREQLLA</sequence>
<evidence type="ECO:0000259" key="10">
    <source>
        <dbReference type="Pfam" id="PF12627"/>
    </source>
</evidence>
<dbReference type="InterPro" id="IPR002646">
    <property type="entry name" value="PolA_pol_head_dom"/>
</dbReference>
<keyword evidence="12" id="KW-1185">Reference proteome</keyword>
<evidence type="ECO:0000256" key="1">
    <source>
        <dbReference type="ARBA" id="ARBA00001946"/>
    </source>
</evidence>
<dbReference type="Gene3D" id="3.30.460.10">
    <property type="entry name" value="Beta Polymerase, domain 2"/>
    <property type="match status" value="1"/>
</dbReference>
<proteinExistence type="inferred from homology"/>
<keyword evidence="7" id="KW-0460">Magnesium</keyword>
<evidence type="ECO:0000313" key="11">
    <source>
        <dbReference type="EMBL" id="MCT8331319.1"/>
    </source>
</evidence>
<dbReference type="Pfam" id="PF12627">
    <property type="entry name" value="PolyA_pol_RNAbd"/>
    <property type="match status" value="1"/>
</dbReference>
<comment type="caution">
    <text evidence="11">The sequence shown here is derived from an EMBL/GenBank/DDBJ whole genome shotgun (WGS) entry which is preliminary data.</text>
</comment>
<reference evidence="12" key="1">
    <citation type="submission" date="2023-07" db="EMBL/GenBank/DDBJ databases">
        <title>Defluviimonas sediminis sp. nov., isolated from mangrove sediment.</title>
        <authorList>
            <person name="Liu L."/>
            <person name="Li J."/>
            <person name="Huang Y."/>
            <person name="Pan J."/>
            <person name="Li M."/>
        </authorList>
    </citation>
    <scope>NUCLEOTIDE SEQUENCE [LARGE SCALE GENOMIC DNA]</scope>
    <source>
        <strain evidence="12">FT324</strain>
    </source>
</reference>
<keyword evidence="3" id="KW-0819">tRNA processing</keyword>
<dbReference type="CDD" id="cd05398">
    <property type="entry name" value="NT_ClassII-CCAase"/>
    <property type="match status" value="1"/>
</dbReference>
<evidence type="ECO:0000256" key="4">
    <source>
        <dbReference type="ARBA" id="ARBA00022695"/>
    </source>
</evidence>
<keyword evidence="2 8" id="KW-0808">Transferase</keyword>
<dbReference type="Pfam" id="PF01743">
    <property type="entry name" value="PolyA_pol"/>
    <property type="match status" value="1"/>
</dbReference>
<evidence type="ECO:0000256" key="7">
    <source>
        <dbReference type="ARBA" id="ARBA00022842"/>
    </source>
</evidence>
<accession>A0ABT2NTR9</accession>
<dbReference type="PROSITE" id="PS51257">
    <property type="entry name" value="PROKAR_LIPOPROTEIN"/>
    <property type="match status" value="1"/>
</dbReference>
<dbReference type="InterPro" id="IPR050264">
    <property type="entry name" value="Bact_CCA-adding_enz_type3_sf"/>
</dbReference>
<feature type="domain" description="Poly A polymerase head" evidence="9">
    <location>
        <begin position="27"/>
        <end position="149"/>
    </location>
</feature>
<comment type="similarity">
    <text evidence="8">Belongs to the tRNA nucleotidyltransferase/poly(A) polymerase family.</text>
</comment>
<dbReference type="PANTHER" id="PTHR46173:SF1">
    <property type="entry name" value="CCA TRNA NUCLEOTIDYLTRANSFERASE 1, MITOCHONDRIAL"/>
    <property type="match status" value="1"/>
</dbReference>
<dbReference type="Gene3D" id="1.10.3090.10">
    <property type="entry name" value="cca-adding enzyme, domain 2"/>
    <property type="match status" value="1"/>
</dbReference>
<dbReference type="InterPro" id="IPR032828">
    <property type="entry name" value="PolyA_RNA-bd"/>
</dbReference>
<dbReference type="RefSeq" id="WP_261497196.1">
    <property type="nucleotide sequence ID" value="NZ_JAOCQF010000003.1"/>
</dbReference>
<name>A0ABT2NTR9_9RHOB</name>
<evidence type="ECO:0000256" key="6">
    <source>
        <dbReference type="ARBA" id="ARBA00022741"/>
    </source>
</evidence>
<dbReference type="Proteomes" id="UP001205601">
    <property type="component" value="Unassembled WGS sequence"/>
</dbReference>
<keyword evidence="5" id="KW-0479">Metal-binding</keyword>
<protein>
    <submittedName>
        <fullName evidence="11">CCA tRNA nucleotidyltransferase</fullName>
    </submittedName>
</protein>
<comment type="cofactor">
    <cofactor evidence="1">
        <name>Mg(2+)</name>
        <dbReference type="ChEBI" id="CHEBI:18420"/>
    </cofactor>
</comment>
<keyword evidence="6" id="KW-0547">Nucleotide-binding</keyword>
<keyword evidence="4" id="KW-0548">Nucleotidyltransferase</keyword>
<evidence type="ECO:0000256" key="8">
    <source>
        <dbReference type="RuleBase" id="RU003953"/>
    </source>
</evidence>